<dbReference type="OMA" id="TWFKELF"/>
<evidence type="ECO:0000313" key="5">
    <source>
        <dbReference type="Ensembl" id="ENSUAMP00000036724.1"/>
    </source>
</evidence>
<name>A0A452SUX2_URSAM</name>
<keyword evidence="2" id="KW-0677">Repeat</keyword>
<dbReference type="PANTHER" id="PTHR45532:SF1">
    <property type="entry name" value="WD REPEAT-CONTAINING PROTEIN 97"/>
    <property type="match status" value="1"/>
</dbReference>
<dbReference type="PROSITE" id="PS50294">
    <property type="entry name" value="WD_REPEATS_REGION"/>
    <property type="match status" value="2"/>
</dbReference>
<accession>A0A452SUX2</accession>
<dbReference type="SUPFAM" id="SSF50978">
    <property type="entry name" value="WD40 repeat-like"/>
    <property type="match status" value="1"/>
</dbReference>
<sequence length="1556" mass="172643">METEVSDASNPYSVEGDSLLLDLDLYDVDSYDIPDPGLLKEKNELFSEPVPRLFTSSSRWQNMTPRARARQLWLLLRAGLHDFVEKEKRGELCVARLTHGLEPLRHLEVAAGLRSVAQDPVGRRFVVLDGAGHLHVHREDGWAYEKLQAPAVLSGLVAVLGPLGAVSRFVGWGPEGLAILRPDLSLLWLSKPGVGRMLGHEPICCVPVPSLGLLLVAEAGGSLVLWKFRSGGRRLVPCGSPLQLPPSPAGTLTRLVLGPLHSQQVPCCFAACGSAVLIFDLHNWALVDVRRDLHKTTILDLAYCPEVEAMVTASRDSTVKVWEADWRIRMVFMGHTGPVTALAALPNTSLVLSASQDGTLRTWDLQAAAQVGEVALSCWDRDVASARVNRLLAPAGPSWPVLSLSASSVELWRVRELYSPLAQLSAPVLHLQVVSALPPLPLLPARLVCACADGSVYLVSVATGRAVSALLLEPDDCAASVLYCLPREALWLLTRAGHLVCANAARCPMRVLHRVCPPPAPAPRPCCLHLYSHLTDPGGAFASWEAVCRHGGEPCLRDLARARKDKNRYLPVVGHTDGTLSVLEWRCSETVFQTRAHSPGPVTAIASTWNSIVSSGGDLTVKMWRVYPYAEESLSLLRTFSCCHPAVALCALGKRITVGFEDPDSATYGLVQFGLGDRPRYDHRPQDDPTDHITGPCPSGLDSCPRCPPRLLQLDGAPQGLTFSSSSGDLVLALGSRLCLVSHRLYLPTSYLVKKLCQKVPDVVDDPPLPLTSQESLTSAQLQRLARLHGVASLSTDLSFTHRQMATAQQPVLEEDLEALVARDQDLQQLRLGLVVPAAQPPPSWQQQQEAFDNYVRLIYGPGLLDTPSGRTFLRWKTVTLTVERETWDLRTLPRAASGLWQPGVCTEAPKVPAALPRQDPGAMDQHFANPLRVPLPIPPTHRGVHSRASQLLARSSLSSNLGLSLDLQLQVERLQGEKPVVLGPPSLHLQHRVPLLRKRWPKEPLSNLRGFFPAAIRPYKVRCRRTPALSPLQPGSSQDDLWLPRRIRRHPAKWRQKLIQWLGEEEEEDDEDEARGLDWSSDSLSAQRQLSESEEMEAQSSEYLTPKRTHSGTAAGTETCFRRPWYPYGHSLWEERYGHLPGFLHFFVVQNWFKKLFPLFTLEAYPDVGTVEGLASLFMDLLCEASWADCVHILKALLRLLPDTSRDFRNRLQGVLVRLLNLDQPPSFQDQTQKQFVMLALQLLLACSLQSREVVLELMSYFLYSPASCRPELRKLLDGLGLQDPQGFLFQEMLTWVQGLDADSKAALRQCCCQKLEEMIQSLQEALSRISVLVGSPHISVTPSVHSWAPSLVAQGELDLAVLESRAKPMPSAMHLGQTKRVLSEALPPFCPPEVHMRSSAPAALQEEPLPLEQTDWSRSQMLDLGPIDALNFFCEQQRARQQDFLQEELERRRPSLCPPEPSTVLPQPRDHWGRRPHPETSLSCWPTGWMRSRLWVGHTISSSIRMLKLPLPRAEVQPFPPAWPKPARPLPPLFLQPTLQRYFLPDDSYPDSCG</sequence>
<dbReference type="InterPro" id="IPR016024">
    <property type="entry name" value="ARM-type_fold"/>
</dbReference>
<feature type="region of interest" description="Disordered" evidence="4">
    <location>
        <begin position="1453"/>
        <end position="1479"/>
    </location>
</feature>
<dbReference type="PANTHER" id="PTHR45532">
    <property type="entry name" value="WD REPEAT-CONTAINING PROTEIN 97"/>
    <property type="match status" value="1"/>
</dbReference>
<keyword evidence="6" id="KW-1185">Reference proteome</keyword>
<organism evidence="5 6">
    <name type="scientific">Ursus americanus</name>
    <name type="common">American black bear</name>
    <name type="synonym">Euarctos americanus</name>
    <dbReference type="NCBI Taxonomy" id="9643"/>
    <lineage>
        <taxon>Eukaryota</taxon>
        <taxon>Metazoa</taxon>
        <taxon>Chordata</taxon>
        <taxon>Craniata</taxon>
        <taxon>Vertebrata</taxon>
        <taxon>Euteleostomi</taxon>
        <taxon>Mammalia</taxon>
        <taxon>Eutheria</taxon>
        <taxon>Laurasiatheria</taxon>
        <taxon>Carnivora</taxon>
        <taxon>Caniformia</taxon>
        <taxon>Ursidae</taxon>
        <taxon>Ursus</taxon>
    </lineage>
</organism>
<reference evidence="5" key="3">
    <citation type="submission" date="2025-09" db="UniProtKB">
        <authorList>
            <consortium name="Ensembl"/>
        </authorList>
    </citation>
    <scope>IDENTIFICATION</scope>
</reference>
<keyword evidence="1 3" id="KW-0853">WD repeat</keyword>
<evidence type="ECO:0000313" key="6">
    <source>
        <dbReference type="Proteomes" id="UP000291022"/>
    </source>
</evidence>
<feature type="region of interest" description="Disordered" evidence="4">
    <location>
        <begin position="1089"/>
        <end position="1116"/>
    </location>
</feature>
<reference evidence="6" key="1">
    <citation type="submission" date="2016-06" db="EMBL/GenBank/DDBJ databases">
        <title>De novo assembly and RNA-Seq shows season-dependent expression and editing in black bear kidneys.</title>
        <authorList>
            <person name="Korstanje R."/>
            <person name="Srivastava A."/>
            <person name="Sarsani V.K."/>
            <person name="Sheehan S.M."/>
            <person name="Seger R.L."/>
            <person name="Barter M.E."/>
            <person name="Lindqvist C."/>
            <person name="Brody L.C."/>
            <person name="Mullikin J.C."/>
        </authorList>
    </citation>
    <scope>NUCLEOTIDE SEQUENCE [LARGE SCALE GENOMIC DNA]</scope>
</reference>
<feature type="repeat" description="WD" evidence="3">
    <location>
        <begin position="291"/>
        <end position="323"/>
    </location>
</feature>
<evidence type="ECO:0000256" key="1">
    <source>
        <dbReference type="ARBA" id="ARBA00022574"/>
    </source>
</evidence>
<evidence type="ECO:0000256" key="3">
    <source>
        <dbReference type="PROSITE-ProRule" id="PRU00221"/>
    </source>
</evidence>
<feature type="repeat" description="WD" evidence="3">
    <location>
        <begin position="332"/>
        <end position="373"/>
    </location>
</feature>
<dbReference type="InterPro" id="IPR020472">
    <property type="entry name" value="WD40_PAC1"/>
</dbReference>
<dbReference type="InterPro" id="IPR036322">
    <property type="entry name" value="WD40_repeat_dom_sf"/>
</dbReference>
<evidence type="ECO:0000256" key="4">
    <source>
        <dbReference type="SAM" id="MobiDB-lite"/>
    </source>
</evidence>
<dbReference type="PROSITE" id="PS50082">
    <property type="entry name" value="WD_REPEATS_2"/>
    <property type="match status" value="2"/>
</dbReference>
<dbReference type="PROSITE" id="PS00678">
    <property type="entry name" value="WD_REPEATS_1"/>
    <property type="match status" value="1"/>
</dbReference>
<dbReference type="PRINTS" id="PR00320">
    <property type="entry name" value="GPROTEINBRPT"/>
</dbReference>
<dbReference type="STRING" id="9643.ENSUAMP00000036724"/>
<feature type="compositionally biased region" description="Basic and acidic residues" evidence="4">
    <location>
        <begin position="1470"/>
        <end position="1479"/>
    </location>
</feature>
<dbReference type="Pfam" id="PF00400">
    <property type="entry name" value="WD40"/>
    <property type="match status" value="2"/>
</dbReference>
<dbReference type="Proteomes" id="UP000291022">
    <property type="component" value="Unassembled WGS sequence"/>
</dbReference>
<proteinExistence type="predicted"/>
<dbReference type="SUPFAM" id="SSF50998">
    <property type="entry name" value="Quinoprotein alcohol dehydrogenase-like"/>
    <property type="match status" value="1"/>
</dbReference>
<dbReference type="InterPro" id="IPR001680">
    <property type="entry name" value="WD40_rpt"/>
</dbReference>
<dbReference type="InterPro" id="IPR015943">
    <property type="entry name" value="WD40/YVTN_repeat-like_dom_sf"/>
</dbReference>
<dbReference type="InterPro" id="IPR019775">
    <property type="entry name" value="WD40_repeat_CS"/>
</dbReference>
<reference evidence="5" key="2">
    <citation type="submission" date="2025-08" db="UniProtKB">
        <authorList>
            <consortium name="Ensembl"/>
        </authorList>
    </citation>
    <scope>IDENTIFICATION</scope>
</reference>
<gene>
    <name evidence="5" type="primary">WDR97</name>
</gene>
<dbReference type="Ensembl" id="ENSUAMT00000040878.1">
    <property type="protein sequence ID" value="ENSUAMP00000036724.1"/>
    <property type="gene ID" value="ENSUAMG00000027814.1"/>
</dbReference>
<evidence type="ECO:0000256" key="2">
    <source>
        <dbReference type="ARBA" id="ARBA00022737"/>
    </source>
</evidence>
<dbReference type="SUPFAM" id="SSF48371">
    <property type="entry name" value="ARM repeat"/>
    <property type="match status" value="1"/>
</dbReference>
<dbReference type="SMART" id="SM00320">
    <property type="entry name" value="WD40"/>
    <property type="match status" value="4"/>
</dbReference>
<dbReference type="GeneTree" id="ENSGT00940000164199"/>
<dbReference type="InterPro" id="IPR011047">
    <property type="entry name" value="Quinoprotein_ADH-like_sf"/>
</dbReference>
<dbReference type="Gene3D" id="2.130.10.10">
    <property type="entry name" value="YVTN repeat-like/Quinoprotein amine dehydrogenase"/>
    <property type="match status" value="2"/>
</dbReference>
<protein>
    <submittedName>
        <fullName evidence="5">WD repeat domain 97</fullName>
    </submittedName>
</protein>